<evidence type="ECO:0000256" key="5">
    <source>
        <dbReference type="ARBA" id="ARBA00023186"/>
    </source>
</evidence>
<comment type="similarity">
    <text evidence="2 6">Belongs to the FliS family.</text>
</comment>
<evidence type="ECO:0000256" key="3">
    <source>
        <dbReference type="ARBA" id="ARBA00022490"/>
    </source>
</evidence>
<sequence>MALSNPYQKYQQNSVMSAAPEELTHMLYNGGVRFIRQAMQHIEAKELEKAHEKLVRAQEIYAHLQDTLNRDIEIAGNLHSLYDFIIHQLMQANIKKDTDILQEIVALTEDLRDTWKEAMEKAREQG</sequence>
<dbReference type="InterPro" id="IPR036584">
    <property type="entry name" value="FliS_sf"/>
</dbReference>
<dbReference type="OrthoDB" id="1524959at2"/>
<dbReference type="InterPro" id="IPR003713">
    <property type="entry name" value="FliS"/>
</dbReference>
<dbReference type="PANTHER" id="PTHR34773">
    <property type="entry name" value="FLAGELLAR SECRETION CHAPERONE FLIS"/>
    <property type="match status" value="1"/>
</dbReference>
<organism evidence="7 8">
    <name type="scientific">Desulfoscipio geothermicus DSM 3669</name>
    <dbReference type="NCBI Taxonomy" id="1121426"/>
    <lineage>
        <taxon>Bacteria</taxon>
        <taxon>Bacillati</taxon>
        <taxon>Bacillota</taxon>
        <taxon>Clostridia</taxon>
        <taxon>Eubacteriales</taxon>
        <taxon>Desulfallaceae</taxon>
        <taxon>Desulfoscipio</taxon>
    </lineage>
</organism>
<accession>A0A1I6CV79</accession>
<keyword evidence="4 6" id="KW-1005">Bacterial flagellum biogenesis</keyword>
<dbReference type="PIRSF" id="PIRSF039090">
    <property type="entry name" value="Flis"/>
    <property type="match status" value="1"/>
</dbReference>
<keyword evidence="7" id="KW-0282">Flagellum</keyword>
<name>A0A1I6CV79_9FIRM</name>
<evidence type="ECO:0000256" key="2">
    <source>
        <dbReference type="ARBA" id="ARBA00008787"/>
    </source>
</evidence>
<dbReference type="SUPFAM" id="SSF101116">
    <property type="entry name" value="Flagellar export chaperone FliS"/>
    <property type="match status" value="1"/>
</dbReference>
<dbReference type="GO" id="GO:0071973">
    <property type="term" value="P:bacterial-type flagellum-dependent cell motility"/>
    <property type="evidence" value="ECO:0007669"/>
    <property type="project" value="TreeGrafter"/>
</dbReference>
<protein>
    <recommendedName>
        <fullName evidence="6">Flagellar secretion chaperone FliS</fullName>
    </recommendedName>
</protein>
<evidence type="ECO:0000256" key="4">
    <source>
        <dbReference type="ARBA" id="ARBA00022795"/>
    </source>
</evidence>
<proteinExistence type="inferred from homology"/>
<keyword evidence="7" id="KW-0969">Cilium</keyword>
<dbReference type="GO" id="GO:0005829">
    <property type="term" value="C:cytosol"/>
    <property type="evidence" value="ECO:0007669"/>
    <property type="project" value="UniProtKB-SubCell"/>
</dbReference>
<dbReference type="Proteomes" id="UP000199584">
    <property type="component" value="Unassembled WGS sequence"/>
</dbReference>
<dbReference type="RefSeq" id="WP_092481768.1">
    <property type="nucleotide sequence ID" value="NZ_FOYM01000002.1"/>
</dbReference>
<keyword evidence="8" id="KW-1185">Reference proteome</keyword>
<dbReference type="CDD" id="cd16098">
    <property type="entry name" value="FliS"/>
    <property type="match status" value="1"/>
</dbReference>
<dbReference type="Gene3D" id="1.20.120.340">
    <property type="entry name" value="Flagellar protein FliS"/>
    <property type="match status" value="1"/>
</dbReference>
<evidence type="ECO:0000313" key="8">
    <source>
        <dbReference type="Proteomes" id="UP000199584"/>
    </source>
</evidence>
<dbReference type="PANTHER" id="PTHR34773:SF1">
    <property type="entry name" value="FLAGELLAR SECRETION CHAPERONE FLIS"/>
    <property type="match status" value="1"/>
</dbReference>
<reference evidence="8" key="1">
    <citation type="submission" date="2016-10" db="EMBL/GenBank/DDBJ databases">
        <authorList>
            <person name="Varghese N."/>
            <person name="Submissions S."/>
        </authorList>
    </citation>
    <scope>NUCLEOTIDE SEQUENCE [LARGE SCALE GENOMIC DNA]</scope>
    <source>
        <strain evidence="8">DSM 3669</strain>
    </source>
</reference>
<evidence type="ECO:0000313" key="7">
    <source>
        <dbReference type="EMBL" id="SFQ96981.1"/>
    </source>
</evidence>
<keyword evidence="5" id="KW-0143">Chaperone</keyword>
<evidence type="ECO:0000256" key="1">
    <source>
        <dbReference type="ARBA" id="ARBA00004514"/>
    </source>
</evidence>
<dbReference type="EMBL" id="FOYM01000002">
    <property type="protein sequence ID" value="SFQ96981.1"/>
    <property type="molecule type" value="Genomic_DNA"/>
</dbReference>
<dbReference type="STRING" id="39060.SAMN05660706_10296"/>
<dbReference type="AlphaFoldDB" id="A0A1I6CV79"/>
<dbReference type="NCBIfam" id="TIGR00208">
    <property type="entry name" value="fliS"/>
    <property type="match status" value="1"/>
</dbReference>
<dbReference type="GO" id="GO:0044780">
    <property type="term" value="P:bacterial-type flagellum assembly"/>
    <property type="evidence" value="ECO:0007669"/>
    <property type="project" value="InterPro"/>
</dbReference>
<gene>
    <name evidence="7" type="ORF">SAMN05660706_10296</name>
</gene>
<comment type="subcellular location">
    <subcellularLocation>
        <location evidence="1 6">Cytoplasm</location>
        <location evidence="1 6">Cytosol</location>
    </subcellularLocation>
</comment>
<keyword evidence="7" id="KW-0966">Cell projection</keyword>
<dbReference type="Pfam" id="PF02561">
    <property type="entry name" value="FliS"/>
    <property type="match status" value="1"/>
</dbReference>
<keyword evidence="3 6" id="KW-0963">Cytoplasm</keyword>
<evidence type="ECO:0000256" key="6">
    <source>
        <dbReference type="PIRNR" id="PIRNR039090"/>
    </source>
</evidence>